<protein>
    <submittedName>
        <fullName evidence="7">Signal peptidase, endoplasmic reticulum-type</fullName>
    </submittedName>
</protein>
<dbReference type="GO" id="GO:0006465">
    <property type="term" value="P:signal peptide processing"/>
    <property type="evidence" value="ECO:0007669"/>
    <property type="project" value="InterPro"/>
</dbReference>
<reference evidence="8" key="1">
    <citation type="submission" date="2016-10" db="EMBL/GenBank/DDBJ databases">
        <authorList>
            <person name="Varghese N."/>
            <person name="Submissions S."/>
        </authorList>
    </citation>
    <scope>NUCLEOTIDE SEQUENCE [LARGE SCALE GENOMIC DNA]</scope>
    <source>
        <strain evidence="8">CGMCC 1.10329</strain>
    </source>
</reference>
<keyword evidence="3 6" id="KW-1133">Transmembrane helix</keyword>
<feature type="region of interest" description="Disordered" evidence="5">
    <location>
        <begin position="1"/>
        <end position="47"/>
    </location>
</feature>
<dbReference type="InterPro" id="IPR001733">
    <property type="entry name" value="Peptidase_S26B"/>
</dbReference>
<dbReference type="InterPro" id="IPR036286">
    <property type="entry name" value="LexA/Signal_pep-like_sf"/>
</dbReference>
<evidence type="ECO:0000256" key="6">
    <source>
        <dbReference type="SAM" id="Phobius"/>
    </source>
</evidence>
<gene>
    <name evidence="7" type="ORF">SAMN05216277_106177</name>
</gene>
<evidence type="ECO:0000256" key="2">
    <source>
        <dbReference type="ARBA" id="ARBA00022692"/>
    </source>
</evidence>
<dbReference type="GO" id="GO:0016020">
    <property type="term" value="C:membrane"/>
    <property type="evidence" value="ECO:0007669"/>
    <property type="project" value="UniProtKB-SubCell"/>
</dbReference>
<organism evidence="7 8">
    <name type="scientific">Halolamina pelagica</name>
    <dbReference type="NCBI Taxonomy" id="699431"/>
    <lineage>
        <taxon>Archaea</taxon>
        <taxon>Methanobacteriati</taxon>
        <taxon>Methanobacteriota</taxon>
        <taxon>Stenosarchaea group</taxon>
        <taxon>Halobacteria</taxon>
        <taxon>Halobacteriales</taxon>
        <taxon>Haloferacaceae</taxon>
    </lineage>
</organism>
<keyword evidence="4 6" id="KW-0472">Membrane</keyword>
<sequence>MSVTDNDDNVPSTSQKAYAGPPTSREQMSAGEGPPPEPSAGDDEPDGLLRRFLTAESGPLMFAREMLTSMATVAAVGLLLFAISGVWPPMVAVESGSMDPNMQKGDLIFVTEPGRFAPDAAREGTGVVTHQVGEEVGYETFNDYGTVIVYDSAGNVGPPIIHRARFWVGEGENWYDEANKAWVQGADNCEQMDNCPAPHDGFITKGDNNAYYDQTNNISPPVKAEWVVGTARVRIPYLGWVRLGFSGAATTGPVDGSAAGVTTAESVLSENATVSGPHEIEVVGEVQTAGTATATAAVG</sequence>
<evidence type="ECO:0000256" key="3">
    <source>
        <dbReference type="ARBA" id="ARBA00022989"/>
    </source>
</evidence>
<evidence type="ECO:0000313" key="8">
    <source>
        <dbReference type="Proteomes" id="UP000183769"/>
    </source>
</evidence>
<dbReference type="PANTHER" id="PTHR10806:SF6">
    <property type="entry name" value="SIGNAL PEPTIDASE COMPLEX CATALYTIC SUBUNIT SEC11"/>
    <property type="match status" value="1"/>
</dbReference>
<dbReference type="CDD" id="cd06530">
    <property type="entry name" value="S26_SPase_I"/>
    <property type="match status" value="1"/>
</dbReference>
<dbReference type="EMBL" id="FOXI01000006">
    <property type="protein sequence ID" value="SFP71542.1"/>
    <property type="molecule type" value="Genomic_DNA"/>
</dbReference>
<keyword evidence="8" id="KW-1185">Reference proteome</keyword>
<dbReference type="AlphaFoldDB" id="A0A1I5SLF9"/>
<evidence type="ECO:0000256" key="1">
    <source>
        <dbReference type="ARBA" id="ARBA00004370"/>
    </source>
</evidence>
<evidence type="ECO:0000313" key="7">
    <source>
        <dbReference type="EMBL" id="SFP71542.1"/>
    </source>
</evidence>
<proteinExistence type="predicted"/>
<dbReference type="GO" id="GO:0004252">
    <property type="term" value="F:serine-type endopeptidase activity"/>
    <property type="evidence" value="ECO:0007669"/>
    <property type="project" value="InterPro"/>
</dbReference>
<dbReference type="PANTHER" id="PTHR10806">
    <property type="entry name" value="SIGNAL PEPTIDASE COMPLEX CATALYTIC SUBUNIT SEC11"/>
    <property type="match status" value="1"/>
</dbReference>
<feature type="transmembrane region" description="Helical" evidence="6">
    <location>
        <begin position="67"/>
        <end position="87"/>
    </location>
</feature>
<evidence type="ECO:0000256" key="4">
    <source>
        <dbReference type="ARBA" id="ARBA00023136"/>
    </source>
</evidence>
<comment type="subcellular location">
    <subcellularLocation>
        <location evidence="1">Membrane</location>
    </subcellularLocation>
</comment>
<dbReference type="InterPro" id="IPR019533">
    <property type="entry name" value="Peptidase_S26"/>
</dbReference>
<dbReference type="Proteomes" id="UP000183769">
    <property type="component" value="Unassembled WGS sequence"/>
</dbReference>
<keyword evidence="2 6" id="KW-0812">Transmembrane</keyword>
<dbReference type="SUPFAM" id="SSF51306">
    <property type="entry name" value="LexA/Signal peptidase"/>
    <property type="match status" value="1"/>
</dbReference>
<evidence type="ECO:0000256" key="5">
    <source>
        <dbReference type="SAM" id="MobiDB-lite"/>
    </source>
</evidence>
<accession>A0A1I5SLF9</accession>
<name>A0A1I5SLF9_9EURY</name>